<evidence type="ECO:0000313" key="1">
    <source>
        <dbReference type="EMBL" id="GJN34940.1"/>
    </source>
</evidence>
<proteinExistence type="predicted"/>
<reference evidence="1" key="2">
    <citation type="submission" date="2021-12" db="EMBL/GenBank/DDBJ databases">
        <title>Resequencing data analysis of finger millet.</title>
        <authorList>
            <person name="Hatakeyama M."/>
            <person name="Aluri S."/>
            <person name="Balachadran M.T."/>
            <person name="Sivarajan S.R."/>
            <person name="Poveda L."/>
            <person name="Shimizu-Inatsugi R."/>
            <person name="Schlapbach R."/>
            <person name="Sreeman S.M."/>
            <person name="Shimizu K.K."/>
        </authorList>
    </citation>
    <scope>NUCLEOTIDE SEQUENCE</scope>
</reference>
<organism evidence="1 2">
    <name type="scientific">Eleusine coracana subsp. coracana</name>
    <dbReference type="NCBI Taxonomy" id="191504"/>
    <lineage>
        <taxon>Eukaryota</taxon>
        <taxon>Viridiplantae</taxon>
        <taxon>Streptophyta</taxon>
        <taxon>Embryophyta</taxon>
        <taxon>Tracheophyta</taxon>
        <taxon>Spermatophyta</taxon>
        <taxon>Magnoliopsida</taxon>
        <taxon>Liliopsida</taxon>
        <taxon>Poales</taxon>
        <taxon>Poaceae</taxon>
        <taxon>PACMAD clade</taxon>
        <taxon>Chloridoideae</taxon>
        <taxon>Cynodonteae</taxon>
        <taxon>Eleusininae</taxon>
        <taxon>Eleusine</taxon>
    </lineage>
</organism>
<name>A0AAV5FJB9_ELECO</name>
<dbReference type="Proteomes" id="UP001054889">
    <property type="component" value="Unassembled WGS sequence"/>
</dbReference>
<sequence>MLNFEQRKKETLAQAWLCFQSLLKEGPDLGMDNNLFAQAFCMSLEGPSRLYLDRSARGSFLNLTAKPGMHL</sequence>
<dbReference type="EMBL" id="BQKI01000086">
    <property type="protein sequence ID" value="GJN34940.1"/>
    <property type="molecule type" value="Genomic_DNA"/>
</dbReference>
<gene>
    <name evidence="1" type="primary">gb23652</name>
    <name evidence="1" type="ORF">PR202_gb23652</name>
</gene>
<keyword evidence="2" id="KW-1185">Reference proteome</keyword>
<protein>
    <submittedName>
        <fullName evidence="1">Uncharacterized protein</fullName>
    </submittedName>
</protein>
<accession>A0AAV5FJB9</accession>
<comment type="caution">
    <text evidence="1">The sequence shown here is derived from an EMBL/GenBank/DDBJ whole genome shotgun (WGS) entry which is preliminary data.</text>
</comment>
<reference evidence="1" key="1">
    <citation type="journal article" date="2018" name="DNA Res.">
        <title>Multiple hybrid de novo genome assembly of finger millet, an orphan allotetraploid crop.</title>
        <authorList>
            <person name="Hatakeyama M."/>
            <person name="Aluri S."/>
            <person name="Balachadran M.T."/>
            <person name="Sivarajan S.R."/>
            <person name="Patrignani A."/>
            <person name="Gruter S."/>
            <person name="Poveda L."/>
            <person name="Shimizu-Inatsugi R."/>
            <person name="Baeten J."/>
            <person name="Francoijs K.J."/>
            <person name="Nataraja K.N."/>
            <person name="Reddy Y.A.N."/>
            <person name="Phadnis S."/>
            <person name="Ravikumar R.L."/>
            <person name="Schlapbach R."/>
            <person name="Sreeman S.M."/>
            <person name="Shimizu K.K."/>
        </authorList>
    </citation>
    <scope>NUCLEOTIDE SEQUENCE</scope>
</reference>
<dbReference type="AlphaFoldDB" id="A0AAV5FJB9"/>
<evidence type="ECO:0000313" key="2">
    <source>
        <dbReference type="Proteomes" id="UP001054889"/>
    </source>
</evidence>